<evidence type="ECO:0000313" key="3">
    <source>
        <dbReference type="Proteomes" id="UP001157418"/>
    </source>
</evidence>
<name>A0AAU9PW48_9ASTR</name>
<organism evidence="2 3">
    <name type="scientific">Lactuca virosa</name>
    <dbReference type="NCBI Taxonomy" id="75947"/>
    <lineage>
        <taxon>Eukaryota</taxon>
        <taxon>Viridiplantae</taxon>
        <taxon>Streptophyta</taxon>
        <taxon>Embryophyta</taxon>
        <taxon>Tracheophyta</taxon>
        <taxon>Spermatophyta</taxon>
        <taxon>Magnoliopsida</taxon>
        <taxon>eudicotyledons</taxon>
        <taxon>Gunneridae</taxon>
        <taxon>Pentapetalae</taxon>
        <taxon>asterids</taxon>
        <taxon>campanulids</taxon>
        <taxon>Asterales</taxon>
        <taxon>Asteraceae</taxon>
        <taxon>Cichorioideae</taxon>
        <taxon>Cichorieae</taxon>
        <taxon>Lactucinae</taxon>
        <taxon>Lactuca</taxon>
    </lineage>
</organism>
<feature type="region of interest" description="Disordered" evidence="1">
    <location>
        <begin position="1"/>
        <end position="20"/>
    </location>
</feature>
<evidence type="ECO:0000313" key="2">
    <source>
        <dbReference type="EMBL" id="CAH1454598.1"/>
    </source>
</evidence>
<gene>
    <name evidence="2" type="ORF">LVIROSA_LOCUS39768</name>
</gene>
<feature type="compositionally biased region" description="Polar residues" evidence="1">
    <location>
        <begin position="1"/>
        <end position="19"/>
    </location>
</feature>
<proteinExistence type="predicted"/>
<dbReference type="AlphaFoldDB" id="A0AAU9PW48"/>
<reference evidence="2 3" key="1">
    <citation type="submission" date="2022-01" db="EMBL/GenBank/DDBJ databases">
        <authorList>
            <person name="Xiong W."/>
            <person name="Schranz E."/>
        </authorList>
    </citation>
    <scope>NUCLEOTIDE SEQUENCE [LARGE SCALE GENOMIC DNA]</scope>
</reference>
<dbReference type="Proteomes" id="UP001157418">
    <property type="component" value="Unassembled WGS sequence"/>
</dbReference>
<keyword evidence="3" id="KW-1185">Reference proteome</keyword>
<dbReference type="EMBL" id="CAKMRJ010005777">
    <property type="protein sequence ID" value="CAH1454598.1"/>
    <property type="molecule type" value="Genomic_DNA"/>
</dbReference>
<protein>
    <submittedName>
        <fullName evidence="2">Uncharacterized protein</fullName>
    </submittedName>
</protein>
<evidence type="ECO:0000256" key="1">
    <source>
        <dbReference type="SAM" id="MobiDB-lite"/>
    </source>
</evidence>
<sequence length="134" mass="14980">MGSLEVNPSSSSINKNNQDNDIETMETQVKLLSHDMSKSIEVGKMWMIVEFQKVDNQTMLKDEIRALLIQCGWYLRVSGSVKAVVPTGKSAEKSKRMGGGGGGEWFLIEVVCNFSEQTFHEVRMGPIAKLKKQQ</sequence>
<comment type="caution">
    <text evidence="2">The sequence shown here is derived from an EMBL/GenBank/DDBJ whole genome shotgun (WGS) entry which is preliminary data.</text>
</comment>
<accession>A0AAU9PW48</accession>